<organism evidence="6 7">
    <name type="scientific">Colwellia ponticola</name>
    <dbReference type="NCBI Taxonomy" id="2304625"/>
    <lineage>
        <taxon>Bacteria</taxon>
        <taxon>Pseudomonadati</taxon>
        <taxon>Pseudomonadota</taxon>
        <taxon>Gammaproteobacteria</taxon>
        <taxon>Alteromonadales</taxon>
        <taxon>Colwelliaceae</taxon>
        <taxon>Colwellia</taxon>
    </lineage>
</organism>
<feature type="domain" description="NACHT" evidence="5">
    <location>
        <begin position="567"/>
        <end position="795"/>
    </location>
</feature>
<dbReference type="RefSeq" id="WP_138624366.1">
    <property type="nucleotide sequence ID" value="NZ_SZVP01000019.1"/>
</dbReference>
<evidence type="ECO:0000256" key="3">
    <source>
        <dbReference type="ARBA" id="ARBA00022741"/>
    </source>
</evidence>
<name>A0A8H2JJ66_9GAMM</name>
<comment type="caution">
    <text evidence="6">The sequence shown here is derived from an EMBL/GenBank/DDBJ whole genome shotgun (WGS) entry which is preliminary data.</text>
</comment>
<dbReference type="PRINTS" id="PR00364">
    <property type="entry name" value="DISEASERSIST"/>
</dbReference>
<evidence type="ECO:0000256" key="2">
    <source>
        <dbReference type="ARBA" id="ARBA00022737"/>
    </source>
</evidence>
<dbReference type="PROSITE" id="PS51450">
    <property type="entry name" value="LRR"/>
    <property type="match status" value="7"/>
</dbReference>
<evidence type="ECO:0000313" key="7">
    <source>
        <dbReference type="Proteomes" id="UP000307702"/>
    </source>
</evidence>
<keyword evidence="2" id="KW-0677">Repeat</keyword>
<protein>
    <submittedName>
        <fullName evidence="6">NACHT domain-containing protein</fullName>
    </submittedName>
</protein>
<dbReference type="InterPro" id="IPR007111">
    <property type="entry name" value="NACHT_NTPase"/>
</dbReference>
<evidence type="ECO:0000256" key="1">
    <source>
        <dbReference type="ARBA" id="ARBA00022614"/>
    </source>
</evidence>
<dbReference type="PROSITE" id="PS50837">
    <property type="entry name" value="NACHT"/>
    <property type="match status" value="1"/>
</dbReference>
<dbReference type="SMART" id="SM00365">
    <property type="entry name" value="LRR_SD22"/>
    <property type="match status" value="7"/>
</dbReference>
<dbReference type="Gene3D" id="3.40.50.300">
    <property type="entry name" value="P-loop containing nucleotide triphosphate hydrolases"/>
    <property type="match status" value="1"/>
</dbReference>
<dbReference type="PANTHER" id="PTHR46652">
    <property type="entry name" value="LEUCINE-RICH REPEAT AND IQ DOMAIN-CONTAINING PROTEIN 1-RELATED"/>
    <property type="match status" value="1"/>
</dbReference>
<dbReference type="Pfam" id="PF05729">
    <property type="entry name" value="NACHT"/>
    <property type="match status" value="1"/>
</dbReference>
<keyword evidence="7" id="KW-1185">Reference proteome</keyword>
<keyword evidence="4" id="KW-0067">ATP-binding</keyword>
<dbReference type="InterPro" id="IPR050836">
    <property type="entry name" value="SDS22/Internalin_LRR"/>
</dbReference>
<sequence length="1504" mass="172279">MGDSFKKSEEWCALLELLRQGQKNTTFQPILWVGAGLSVPAGYPTTDQLIGLLKDNSVKPLPNFVPNDITFPLESVNRSFTLWIQNFAQINGYGRLNKALSSIFLPLPNEPTSTHLALTTNLWKNIFTTNYDQLLESALDRNKINFNLVTQEDNCGLEQNDFISLYKIHGGVTNIREWTLDEQSYLNFSDKYPFLDAKLKATLLAHSIVYVGCSMVDPRVIEWYQYCADKKLSSQLEYSIVIIRESAWESLPEELQQLYLRSNIHPLFFENFDELPLLFSEVNNELNNTNIEKVSKVELSILDVEQRKEREKQILDDLLYETVSPCMIDIIASIWLEVPKNTQYTDHLKAIGGAKTKNQGEIAFKSLLDDFVELSKKLIGTKLEFKSKEKVFLLLNSVLKKHFPTHLSLERIDYNPHTLYGSLHLHTTEEESIYNDEIISNAFSNILKEFCELIIDCSNALPSWTKENLYAQLNEHEPLFKNLREELGRWKESSSSEVDEVVLIEDEFRRAIARRFDELKIFGLSFGKRTRKYQLSVAYISLTTETDFNNSEDNKVMSTNEALTCYTRLVILGEAGQGKTTLLQWLTVQCGRRSFGSDQADFNKKVPVLIQLRSILNESCLPDELDFYAFMTEGIEIEKTHTEWIGNILENKLAIIMIDGFDEVPKERRQEVLDWIEILCERYNGNQFILTSRPSAYENTSLEHLDFNVIQLQTMDRKAQSDFVEHWHHAIALEYDKTKPDALHQQAVSLLEKLRQQKVLRNLAQNPLLCGVLCMLHHDRNGYLPKDRTDLYESTCRLFLDSRDREKKVIETDKFTLLDLRNKESLLSDIAFWMTNNGKTSISPDILKQRLKSKSKDMPELWRYISAEELELFFLERSGLLVQVGLNEIQFTHRTFQEFYTAKYIISENDTECLSKNAGNDYWNGTIQLAIGLRTSKIENEKYLTELLSKAKDFESDHDLNSATSLYLLVLSCKENMREITPRFSYQLKEVIKKVVPPPTAKARDALASAGNIAIPYLARPKGGRSIIKDHYCALALIKIATPDAYIMLKDYFKDNRISYIRKLCTDIKKMDCEVAKESNLIEAILADGINSYDQSIRVMLSFLTQEKSLLEDGINQGDLFGYERKWKFSQGLAPLAKLDEDEIVQLDLSSCSYTDLDIINKFSKLEVIDLSNSIIDRLPSFINSPIINILNLNGVRIRHLNSLSELRKLTKLKNLDISNTNIDDISPISDLTMLENLNLEYTGIVDVSPLANLTKLKKLNACLLSFDDFNVLSGLSELISLDLSYCSISHMDSSPLANLVNLRNLNLCYSDISDIKFLENLHLLNELDLSQNSIVDISALNNLDTLTKLNLSQNSIVDISALNSLDALTKLDLSQNSIVDISVLNNFSELTNLKLSENKITDVSALDKLKKLRRLDLSNNDVINIQFLSTLTEMRVIDLSNTKVDSLGALENLDKLTFLKLSNLKNIDYKPIMHHSNIRHIQVGYLASKDIDKKYFKSKPYIF</sequence>
<dbReference type="EMBL" id="SZVP01000019">
    <property type="protein sequence ID" value="TMM42009.1"/>
    <property type="molecule type" value="Genomic_DNA"/>
</dbReference>
<dbReference type="PANTHER" id="PTHR46652:SF3">
    <property type="entry name" value="LEUCINE-RICH REPEAT-CONTAINING PROTEIN 9"/>
    <property type="match status" value="1"/>
</dbReference>
<reference evidence="6 7" key="1">
    <citation type="submission" date="2019-05" db="EMBL/GenBank/DDBJ databases">
        <title>Colwellia ponticola sp. nov., isolated from seawater.</title>
        <authorList>
            <person name="Yoon J.-H."/>
        </authorList>
    </citation>
    <scope>NUCLEOTIDE SEQUENCE [LARGE SCALE GENOMIC DNA]</scope>
    <source>
        <strain evidence="6 7">OISW-25</strain>
    </source>
</reference>
<keyword evidence="3" id="KW-0547">Nucleotide-binding</keyword>
<accession>A0A8H2JJ66</accession>
<dbReference type="Pfam" id="PF13855">
    <property type="entry name" value="LRR_8"/>
    <property type="match status" value="1"/>
</dbReference>
<dbReference type="InterPro" id="IPR027417">
    <property type="entry name" value="P-loop_NTPase"/>
</dbReference>
<dbReference type="InterPro" id="IPR032675">
    <property type="entry name" value="LRR_dom_sf"/>
</dbReference>
<dbReference type="SUPFAM" id="SSF52540">
    <property type="entry name" value="P-loop containing nucleoside triphosphate hydrolases"/>
    <property type="match status" value="1"/>
</dbReference>
<dbReference type="Gene3D" id="3.80.10.10">
    <property type="entry name" value="Ribonuclease Inhibitor"/>
    <property type="match status" value="1"/>
</dbReference>
<dbReference type="Pfam" id="PF13289">
    <property type="entry name" value="SIR2_2"/>
    <property type="match status" value="1"/>
</dbReference>
<dbReference type="SUPFAM" id="SSF52058">
    <property type="entry name" value="L domain-like"/>
    <property type="match status" value="1"/>
</dbReference>
<dbReference type="Proteomes" id="UP000307702">
    <property type="component" value="Unassembled WGS sequence"/>
</dbReference>
<dbReference type="OrthoDB" id="6384710at2"/>
<gene>
    <name evidence="6" type="ORF">FCS21_15040</name>
</gene>
<keyword evidence="1" id="KW-0433">Leucine-rich repeat</keyword>
<evidence type="ECO:0000259" key="5">
    <source>
        <dbReference type="PROSITE" id="PS50837"/>
    </source>
</evidence>
<evidence type="ECO:0000313" key="6">
    <source>
        <dbReference type="EMBL" id="TMM42009.1"/>
    </source>
</evidence>
<dbReference type="InterPro" id="IPR001611">
    <property type="entry name" value="Leu-rich_rpt"/>
</dbReference>
<dbReference type="InterPro" id="IPR029035">
    <property type="entry name" value="DHS-like_NAD/FAD-binding_dom"/>
</dbReference>
<proteinExistence type="predicted"/>
<evidence type="ECO:0000256" key="4">
    <source>
        <dbReference type="ARBA" id="ARBA00022840"/>
    </source>
</evidence>
<dbReference type="SUPFAM" id="SSF52467">
    <property type="entry name" value="DHS-like NAD/FAD-binding domain"/>
    <property type="match status" value="1"/>
</dbReference>
<dbReference type="GO" id="GO:0005524">
    <property type="term" value="F:ATP binding"/>
    <property type="evidence" value="ECO:0007669"/>
    <property type="project" value="UniProtKB-KW"/>
</dbReference>